<feature type="region of interest" description="Disordered" evidence="5">
    <location>
        <begin position="57"/>
        <end position="76"/>
    </location>
</feature>
<proteinExistence type="predicted"/>
<evidence type="ECO:0000256" key="3">
    <source>
        <dbReference type="ARBA" id="ARBA00023136"/>
    </source>
</evidence>
<feature type="region of interest" description="Disordered" evidence="5">
    <location>
        <begin position="244"/>
        <end position="267"/>
    </location>
</feature>
<comment type="subcellular location">
    <subcellularLocation>
        <location evidence="1">Membrane</location>
        <topology evidence="1">Peripheral membrane protein</topology>
    </subcellularLocation>
</comment>
<dbReference type="GO" id="GO:0005802">
    <property type="term" value="C:trans-Golgi network"/>
    <property type="evidence" value="ECO:0007669"/>
    <property type="project" value="TreeGrafter"/>
</dbReference>
<dbReference type="GO" id="GO:0007030">
    <property type="term" value="P:Golgi organization"/>
    <property type="evidence" value="ECO:0007669"/>
    <property type="project" value="TreeGrafter"/>
</dbReference>
<feature type="coiled-coil region" evidence="4">
    <location>
        <begin position="496"/>
        <end position="523"/>
    </location>
</feature>
<keyword evidence="3" id="KW-0472">Membrane</keyword>
<evidence type="ECO:0000313" key="7">
    <source>
        <dbReference type="Proteomes" id="UP001187315"/>
    </source>
</evidence>
<dbReference type="GO" id="GO:0016020">
    <property type="term" value="C:membrane"/>
    <property type="evidence" value="ECO:0007669"/>
    <property type="project" value="UniProtKB-SubCell"/>
</dbReference>
<dbReference type="AlphaFoldDB" id="A0AA88MI85"/>
<comment type="caution">
    <text evidence="6">The sequence shown here is derived from an EMBL/GenBank/DDBJ whole genome shotgun (WGS) entry which is preliminary data.</text>
</comment>
<feature type="compositionally biased region" description="Polar residues" evidence="5">
    <location>
        <begin position="57"/>
        <end position="69"/>
    </location>
</feature>
<evidence type="ECO:0000313" key="6">
    <source>
        <dbReference type="EMBL" id="KAK2838573.1"/>
    </source>
</evidence>
<feature type="compositionally biased region" description="Polar residues" evidence="5">
    <location>
        <begin position="364"/>
        <end position="374"/>
    </location>
</feature>
<reference evidence="6" key="1">
    <citation type="submission" date="2023-08" db="EMBL/GenBank/DDBJ databases">
        <title>Pelteobagrus vachellii genome.</title>
        <authorList>
            <person name="Liu H."/>
        </authorList>
    </citation>
    <scope>NUCLEOTIDE SEQUENCE</scope>
    <source>
        <strain evidence="6">PRFRI_2022a</strain>
        <tissue evidence="6">Muscle</tissue>
    </source>
</reference>
<keyword evidence="7" id="KW-1185">Reference proteome</keyword>
<accession>A0AA88MI85</accession>
<feature type="region of interest" description="Disordered" evidence="5">
    <location>
        <begin position="610"/>
        <end position="632"/>
    </location>
</feature>
<dbReference type="EMBL" id="JAVHJS010000013">
    <property type="protein sequence ID" value="KAK2838573.1"/>
    <property type="molecule type" value="Genomic_DNA"/>
</dbReference>
<evidence type="ECO:0000256" key="1">
    <source>
        <dbReference type="ARBA" id="ARBA00004170"/>
    </source>
</evidence>
<feature type="compositionally biased region" description="Polar residues" evidence="5">
    <location>
        <begin position="322"/>
        <end position="340"/>
    </location>
</feature>
<evidence type="ECO:0000256" key="5">
    <source>
        <dbReference type="SAM" id="MobiDB-lite"/>
    </source>
</evidence>
<protein>
    <submittedName>
        <fullName evidence="6">Uncharacterized protein</fullName>
    </submittedName>
</protein>
<gene>
    <name evidence="6" type="ORF">Q7C36_013387</name>
</gene>
<dbReference type="PANTHER" id="PTHR28664:SF3">
    <property type="entry name" value="TIGHT JUNCTION-ASSOCIATED PROTEIN 1"/>
    <property type="match status" value="1"/>
</dbReference>
<evidence type="ECO:0000256" key="4">
    <source>
        <dbReference type="SAM" id="Coils"/>
    </source>
</evidence>
<evidence type="ECO:0000256" key="2">
    <source>
        <dbReference type="ARBA" id="ARBA00022553"/>
    </source>
</evidence>
<sequence>MKRQLGKHFIPNVTTREIVSKSSKDELKLPKHQHLFSHQDLSHHHLNQRNSGCSSWNSNDFPKYGSQNQPDHHQNVVGTACNKGVLTEGTISSSSSSSTASLFSESSLDSEWHFLLNKHQHSVSCSNLPEARIFQDEASGNIDFDLSDLALNIHHKQQKQQHFGHSGLQQQVSERGLRKSPLFRCQSKIEEGLLQSVNQEHSTKAYGRPHPLDLNHLYKTTSLGQNLAVKDKAAATVNMARPKRAVSSIQLPSKGILKNKDDGQKHGSFRKAKSMEALSTKGQSTNPHMQSSVEALRDNFVKGKTEFSAFLDEITRKVISPSRLSSFRSNPSHTPTSQLPQEDRTQPAKTSNQEREDLQKTSKQHNVQSMQSNNEKGRTGYNKHGQKQQTGSSSGLPHRHQRQKHQGKYSQLLSEELDIKQNVSSLPAALGMQFTKKSPTMISPNLENISKRKFMGYRRHTKQLHRDSVSSMNKAELPEHYDKDLHENLLQMVSCIQNMEAELQCTKTELSRIKEKCKKLQESYISCQQANSVLEKKLHSVVDSMNSEQKDYIHRISELTKQPDTAKNTVVSLESINIPSLIKELSDKHFDSEDIVNSFLLSSHSQLDTDKSDRTVGLRDNQSSARKRDDRVSDWLLPGQGDSADRQEHVAAYLPWAESQDPWVGLEKTDANDLLLPKSGHSSVHSIAEDINSAIYRNIPDVKANIPRGPMQGLETEINSVSMLAHRPDNVLCNQYSLEK</sequence>
<organism evidence="6 7">
    <name type="scientific">Tachysurus vachellii</name>
    <name type="common">Darkbarbel catfish</name>
    <name type="synonym">Pelteobagrus vachellii</name>
    <dbReference type="NCBI Taxonomy" id="175792"/>
    <lineage>
        <taxon>Eukaryota</taxon>
        <taxon>Metazoa</taxon>
        <taxon>Chordata</taxon>
        <taxon>Craniata</taxon>
        <taxon>Vertebrata</taxon>
        <taxon>Euteleostomi</taxon>
        <taxon>Actinopterygii</taxon>
        <taxon>Neopterygii</taxon>
        <taxon>Teleostei</taxon>
        <taxon>Ostariophysi</taxon>
        <taxon>Siluriformes</taxon>
        <taxon>Bagridae</taxon>
        <taxon>Tachysurus</taxon>
    </lineage>
</organism>
<dbReference type="PANTHER" id="PTHR28664">
    <property type="entry name" value="TIGHT JUNCTION-ASSOCIATED PROTEIN 1"/>
    <property type="match status" value="1"/>
</dbReference>
<feature type="compositionally biased region" description="Basic residues" evidence="5">
    <location>
        <begin position="397"/>
        <end position="407"/>
    </location>
</feature>
<dbReference type="InterPro" id="IPR043441">
    <property type="entry name" value="Tjap1/BEGAIN"/>
</dbReference>
<feature type="compositionally biased region" description="Basic and acidic residues" evidence="5">
    <location>
        <begin position="341"/>
        <end position="360"/>
    </location>
</feature>
<keyword evidence="4" id="KW-0175">Coiled coil</keyword>
<dbReference type="Proteomes" id="UP001187315">
    <property type="component" value="Unassembled WGS sequence"/>
</dbReference>
<name>A0AA88MI85_TACVA</name>
<feature type="region of interest" description="Disordered" evidence="5">
    <location>
        <begin position="322"/>
        <end position="409"/>
    </location>
</feature>
<keyword evidence="2" id="KW-0597">Phosphoprotein</keyword>